<comment type="caution">
    <text evidence="1">The sequence shown here is derived from an EMBL/GenBank/DDBJ whole genome shotgun (WGS) entry which is preliminary data.</text>
</comment>
<reference evidence="1 2" key="1">
    <citation type="submission" date="2019-08" db="EMBL/GenBank/DDBJ databases">
        <title>Draft genome sequences of two oriental melons (Cucumis melo L. var makuwa).</title>
        <authorList>
            <person name="Kwon S.-Y."/>
        </authorList>
    </citation>
    <scope>NUCLEOTIDE SEQUENCE [LARGE SCALE GENOMIC DNA]</scope>
    <source>
        <strain evidence="2">cv. SW 3</strain>
        <tissue evidence="1">Leaf</tissue>
    </source>
</reference>
<dbReference type="OrthoDB" id="1702971at2759"/>
<gene>
    <name evidence="1" type="ORF">E6C27_scaffold243G003500</name>
</gene>
<name>A0A5A7TRZ9_CUCMM</name>
<dbReference type="STRING" id="1194695.A0A5A7TRZ9"/>
<accession>A0A5A7TRZ9</accession>
<dbReference type="Proteomes" id="UP000321393">
    <property type="component" value="Unassembled WGS sequence"/>
</dbReference>
<organism evidence="1 2">
    <name type="scientific">Cucumis melo var. makuwa</name>
    <name type="common">Oriental melon</name>
    <dbReference type="NCBI Taxonomy" id="1194695"/>
    <lineage>
        <taxon>Eukaryota</taxon>
        <taxon>Viridiplantae</taxon>
        <taxon>Streptophyta</taxon>
        <taxon>Embryophyta</taxon>
        <taxon>Tracheophyta</taxon>
        <taxon>Spermatophyta</taxon>
        <taxon>Magnoliopsida</taxon>
        <taxon>eudicotyledons</taxon>
        <taxon>Gunneridae</taxon>
        <taxon>Pentapetalae</taxon>
        <taxon>rosids</taxon>
        <taxon>fabids</taxon>
        <taxon>Cucurbitales</taxon>
        <taxon>Cucurbitaceae</taxon>
        <taxon>Benincaseae</taxon>
        <taxon>Cucumis</taxon>
    </lineage>
</organism>
<proteinExistence type="predicted"/>
<evidence type="ECO:0000313" key="1">
    <source>
        <dbReference type="EMBL" id="KAA0045824.1"/>
    </source>
</evidence>
<dbReference type="EMBL" id="SSTE01014401">
    <property type="protein sequence ID" value="KAA0045824.1"/>
    <property type="molecule type" value="Genomic_DNA"/>
</dbReference>
<sequence length="301" mass="35071">MYCVGKASPDRLYRATLLRNRFADTILKAREKAFEKKISRCTTYGVGKPRPFPTHYLPFPTHIYGVGKTKALGIPLIFHVRLFPTHYLWRRENLGLSRRTTFFSRCTLTPSGIPKPFPDALGRRREYPLFPDVLWPTHELCFPDAELQSSRVFLKLETWKKACIFKGVSIFEGVLEVGDLKESLYLQRSFNLRSWRLGRKLVSSKELQSSKVFLKLETWKKACIFKEFQSLRVFLKLETWKKACIFKGASIFEGASIFKGVLEVGDLEESLYLQRSFRVEESSISWENSLYTLWSQKIFPP</sequence>
<evidence type="ECO:0000313" key="2">
    <source>
        <dbReference type="Proteomes" id="UP000321393"/>
    </source>
</evidence>
<dbReference type="AlphaFoldDB" id="A0A5A7TRZ9"/>
<protein>
    <submittedName>
        <fullName evidence="1">Global transcription factor</fullName>
    </submittedName>
</protein>